<dbReference type="GO" id="GO:0051536">
    <property type="term" value="F:iron-sulfur cluster binding"/>
    <property type="evidence" value="ECO:0007669"/>
    <property type="project" value="UniProtKB-KW"/>
</dbReference>
<evidence type="ECO:0000259" key="4">
    <source>
        <dbReference type="PROSITE" id="PS51379"/>
    </source>
</evidence>
<evidence type="ECO:0000313" key="6">
    <source>
        <dbReference type="Proteomes" id="UP000294697"/>
    </source>
</evidence>
<accession>A0A4R7YSB5</accession>
<gene>
    <name evidence="5" type="ORF">C8C77_12822</name>
</gene>
<dbReference type="PROSITE" id="PS00198">
    <property type="entry name" value="4FE4S_FER_1"/>
    <property type="match status" value="1"/>
</dbReference>
<reference evidence="5 6" key="1">
    <citation type="submission" date="2019-03" db="EMBL/GenBank/DDBJ databases">
        <title>Subsurface microbial communities from deep shales in Ohio and West Virginia, USA.</title>
        <authorList>
            <person name="Wrighton K."/>
        </authorList>
    </citation>
    <scope>NUCLEOTIDE SEQUENCE [LARGE SCALE GENOMIC DNA]</scope>
    <source>
        <strain evidence="5 6">MSL9.2</strain>
    </source>
</reference>
<evidence type="ECO:0000256" key="1">
    <source>
        <dbReference type="ARBA" id="ARBA00022723"/>
    </source>
</evidence>
<keyword evidence="2" id="KW-0408">Iron</keyword>
<dbReference type="InterPro" id="IPR017900">
    <property type="entry name" value="4Fe4S_Fe_S_CS"/>
</dbReference>
<feature type="domain" description="4Fe-4S ferredoxin-type" evidence="4">
    <location>
        <begin position="146"/>
        <end position="174"/>
    </location>
</feature>
<dbReference type="AlphaFoldDB" id="A0A4R7YSB5"/>
<comment type="caution">
    <text evidence="5">The sequence shown here is derived from an EMBL/GenBank/DDBJ whole genome shotgun (WGS) entry which is preliminary data.</text>
</comment>
<evidence type="ECO:0000256" key="3">
    <source>
        <dbReference type="ARBA" id="ARBA00023014"/>
    </source>
</evidence>
<keyword evidence="1" id="KW-0479">Metal-binding</keyword>
<dbReference type="PANTHER" id="PTHR42827:SF1">
    <property type="entry name" value="IRON-SULFUR CLUSTER-BINDING PROTEIN"/>
    <property type="match status" value="1"/>
</dbReference>
<organism evidence="5 6">
    <name type="scientific">Halanaerobium saccharolyticum</name>
    <dbReference type="NCBI Taxonomy" id="43595"/>
    <lineage>
        <taxon>Bacteria</taxon>
        <taxon>Bacillati</taxon>
        <taxon>Bacillota</taxon>
        <taxon>Clostridia</taxon>
        <taxon>Halanaerobiales</taxon>
        <taxon>Halanaerobiaceae</taxon>
        <taxon>Halanaerobium</taxon>
    </lineage>
</organism>
<dbReference type="InterPro" id="IPR017896">
    <property type="entry name" value="4Fe4S_Fe-S-bd"/>
</dbReference>
<dbReference type="RefSeq" id="WP_111571557.1">
    <property type="nucleotide sequence ID" value="NZ_QLME01000005.1"/>
</dbReference>
<dbReference type="PROSITE" id="PS51379">
    <property type="entry name" value="4FE4S_FER_2"/>
    <property type="match status" value="1"/>
</dbReference>
<dbReference type="Pfam" id="PF00037">
    <property type="entry name" value="Fer4"/>
    <property type="match status" value="1"/>
</dbReference>
<dbReference type="OrthoDB" id="9784571at2"/>
<dbReference type="Gene3D" id="3.30.70.20">
    <property type="match status" value="1"/>
</dbReference>
<sequence>MDLTEIRELIPECCNTAAIDINEFYDHKKEHLEDYLSSVKSIIVLGHHIEKFEEWVWNQFKFETEACIADVHTKEVMKKISSYIELQDHNSKIIPYSGVSGVRFKKIAAKSNLGEIGDNHLFLHRDWGPWVHLRVIITDAEIESSPQNKVDQVCIHCDNCIEACPINAIKRNDFNRQRCKDRHEKLNLSHSCEICAKNCPIGETPEKINK</sequence>
<dbReference type="PANTHER" id="PTHR42827">
    <property type="entry name" value="IRON-SULFUR CLUSTER-BINDING PROTEIN-RELATED"/>
    <property type="match status" value="1"/>
</dbReference>
<keyword evidence="3" id="KW-0411">Iron-sulfur</keyword>
<evidence type="ECO:0000313" key="5">
    <source>
        <dbReference type="EMBL" id="TDW00463.1"/>
    </source>
</evidence>
<name>A0A4R7YSB5_9FIRM</name>
<evidence type="ECO:0000256" key="2">
    <source>
        <dbReference type="ARBA" id="ARBA00023004"/>
    </source>
</evidence>
<dbReference type="EMBL" id="SODA01000028">
    <property type="protein sequence ID" value="TDW00463.1"/>
    <property type="molecule type" value="Genomic_DNA"/>
</dbReference>
<dbReference type="GO" id="GO:0046872">
    <property type="term" value="F:metal ion binding"/>
    <property type="evidence" value="ECO:0007669"/>
    <property type="project" value="UniProtKB-KW"/>
</dbReference>
<dbReference type="Proteomes" id="UP000294697">
    <property type="component" value="Unassembled WGS sequence"/>
</dbReference>
<protein>
    <submittedName>
        <fullName evidence="5">4Fe-4S binding protein</fullName>
    </submittedName>
</protein>
<dbReference type="SUPFAM" id="SSF54862">
    <property type="entry name" value="4Fe-4S ferredoxins"/>
    <property type="match status" value="1"/>
</dbReference>
<proteinExistence type="predicted"/>